<evidence type="ECO:0000256" key="4">
    <source>
        <dbReference type="SAM" id="SignalP"/>
    </source>
</evidence>
<feature type="region of interest" description="Disordered" evidence="3">
    <location>
        <begin position="371"/>
        <end position="396"/>
    </location>
</feature>
<evidence type="ECO:0000259" key="5">
    <source>
        <dbReference type="Pfam" id="PF00561"/>
    </source>
</evidence>
<dbReference type="PANTHER" id="PTHR43248">
    <property type="entry name" value="2-SUCCINYL-6-HYDROXY-2,4-CYCLOHEXADIENE-1-CARBOXYLATE SYNTHASE"/>
    <property type="match status" value="1"/>
</dbReference>
<proteinExistence type="inferred from homology"/>
<feature type="compositionally biased region" description="Polar residues" evidence="3">
    <location>
        <begin position="46"/>
        <end position="56"/>
    </location>
</feature>
<keyword evidence="2" id="KW-0378">Hydrolase</keyword>
<dbReference type="InterPro" id="IPR029058">
    <property type="entry name" value="AB_hydrolase_fold"/>
</dbReference>
<evidence type="ECO:0000256" key="1">
    <source>
        <dbReference type="ARBA" id="ARBA00010088"/>
    </source>
</evidence>
<dbReference type="AlphaFoldDB" id="A0A6C7ECH2"/>
<dbReference type="SUPFAM" id="SSF53474">
    <property type="entry name" value="alpha/beta-Hydrolases"/>
    <property type="match status" value="1"/>
</dbReference>
<dbReference type="Gene3D" id="3.40.50.1820">
    <property type="entry name" value="alpha/beta hydrolase"/>
    <property type="match status" value="1"/>
</dbReference>
<sequence length="598" mass="62310">MNRVARSAALVAIAVIGAACAATPAVEVEEANASSGPLRPDGQASFPDTDTDTGTAGSPAPATSLDWASCDEYGIPSWATASTSGWECARLAVEMDGYASTDGLAPVELALTRHRATGDRQGAIVVNPGGPGAAGLPTAWGVRPSMPTELLRGFDIVSWDPRGIGQSTPRITCDGADSFADDFIERCVEATGELSAYLSAPYSAADMEAVRLALGEDRLDYLGYSYGSLLGATYAERFPESVGAFVLDGVTSPLAGSSEGPFEDGFAMFADDGRPAALDRLLELCDATDRCLPGRSAPAVLDDVSARVDALTTDDFAGEPTTVDEEDFRVFVDTSLTYAGDWELLATALDDADGGDGSALAALIADDAALLDGDQPTDGPDDDSPEDAGPEDDGALPDNFSDANYMIYCADFGPLITRWSFCDAMPANVEALGPVTPVDIDRPMLVIGTEYDPLTPGKHAPEFAAALGEASHMIWDGVGHTAFPGWTDCIDDAVTAQFVGEAVPPDGTRCTMVEGITDDVELADGLFGFDRAEAVSWLEDAIEFHGRVDGEVSCLANGVLGADEPGDDRVDDRLVSHVVLDVTSDVAEVTLAAAEARC</sequence>
<gene>
    <name evidence="6" type="ORF">YM304_13920</name>
</gene>
<dbReference type="InterPro" id="IPR000073">
    <property type="entry name" value="AB_hydrolase_1"/>
</dbReference>
<feature type="chain" id="PRO_5025563449" evidence="4">
    <location>
        <begin position="22"/>
        <end position="598"/>
    </location>
</feature>
<dbReference type="InterPro" id="IPR051601">
    <property type="entry name" value="Serine_prot/Carboxylest_S33"/>
</dbReference>
<evidence type="ECO:0000256" key="3">
    <source>
        <dbReference type="SAM" id="MobiDB-lite"/>
    </source>
</evidence>
<feature type="domain" description="AB hydrolase-1" evidence="5">
    <location>
        <begin position="123"/>
        <end position="483"/>
    </location>
</feature>
<keyword evidence="4" id="KW-0732">Signal</keyword>
<feature type="compositionally biased region" description="Acidic residues" evidence="3">
    <location>
        <begin position="379"/>
        <end position="395"/>
    </location>
</feature>
<dbReference type="RefSeq" id="WP_015440953.1">
    <property type="nucleotide sequence ID" value="NC_020520.1"/>
</dbReference>
<reference evidence="6 7" key="1">
    <citation type="journal article" date="2013" name="Int. J. Syst. Evol. Microbiol.">
        <title>Ilumatobacter nonamiense sp. nov. and Ilumatobacter coccineum sp. nov., isolated from seashore sand.</title>
        <authorList>
            <person name="Matsumoto A."/>
            <person name="Kasai H."/>
            <person name="Matsuo Y."/>
            <person name="Shizuri Y."/>
            <person name="Ichikawa N."/>
            <person name="Fujita N."/>
            <person name="Omura S."/>
            <person name="Takahashi Y."/>
        </authorList>
    </citation>
    <scope>NUCLEOTIDE SEQUENCE [LARGE SCALE GENOMIC DNA]</scope>
    <source>
        <strain evidence="7">NBRC 103263 / KCTC 29153 / YM16-304</strain>
    </source>
</reference>
<keyword evidence="7" id="KW-1185">Reference proteome</keyword>
<dbReference type="OrthoDB" id="3252468at2"/>
<accession>A0A6C7ECH2</accession>
<feature type="signal peptide" evidence="4">
    <location>
        <begin position="1"/>
        <end position="21"/>
    </location>
</feature>
<dbReference type="Pfam" id="PF00561">
    <property type="entry name" value="Abhydrolase_1"/>
    <property type="match status" value="1"/>
</dbReference>
<dbReference type="EMBL" id="AP012057">
    <property type="protein sequence ID" value="BAN01706.1"/>
    <property type="molecule type" value="Genomic_DNA"/>
</dbReference>
<protein>
    <submittedName>
        <fullName evidence="6">Peptidase S33 family protein</fullName>
    </submittedName>
</protein>
<feature type="region of interest" description="Disordered" evidence="3">
    <location>
        <begin position="31"/>
        <end position="63"/>
    </location>
</feature>
<evidence type="ECO:0000256" key="2">
    <source>
        <dbReference type="ARBA" id="ARBA00022801"/>
    </source>
</evidence>
<dbReference type="PROSITE" id="PS51257">
    <property type="entry name" value="PROKAR_LIPOPROTEIN"/>
    <property type="match status" value="1"/>
</dbReference>
<comment type="similarity">
    <text evidence="1">Belongs to the peptidase S33 family.</text>
</comment>
<dbReference type="GO" id="GO:0016787">
    <property type="term" value="F:hydrolase activity"/>
    <property type="evidence" value="ECO:0007669"/>
    <property type="project" value="UniProtKB-KW"/>
</dbReference>
<evidence type="ECO:0000313" key="6">
    <source>
        <dbReference type="EMBL" id="BAN01706.1"/>
    </source>
</evidence>
<dbReference type="Proteomes" id="UP000011863">
    <property type="component" value="Chromosome"/>
</dbReference>
<organism evidence="6 7">
    <name type="scientific">Ilumatobacter coccineus (strain NBRC 103263 / KCTC 29153 / YM16-304)</name>
    <dbReference type="NCBI Taxonomy" id="1313172"/>
    <lineage>
        <taxon>Bacteria</taxon>
        <taxon>Bacillati</taxon>
        <taxon>Actinomycetota</taxon>
        <taxon>Acidimicrobiia</taxon>
        <taxon>Acidimicrobiales</taxon>
        <taxon>Ilumatobacteraceae</taxon>
        <taxon>Ilumatobacter</taxon>
    </lineage>
</organism>
<name>A0A6C7ECH2_ILUCY</name>
<dbReference type="PANTHER" id="PTHR43248:SF25">
    <property type="entry name" value="AB HYDROLASE-1 DOMAIN-CONTAINING PROTEIN-RELATED"/>
    <property type="match status" value="1"/>
</dbReference>
<dbReference type="KEGG" id="aym:YM304_13920"/>
<evidence type="ECO:0000313" key="7">
    <source>
        <dbReference type="Proteomes" id="UP000011863"/>
    </source>
</evidence>